<evidence type="ECO:0000256" key="2">
    <source>
        <dbReference type="ARBA" id="ARBA00009604"/>
    </source>
</evidence>
<dbReference type="Proteomes" id="UP000215914">
    <property type="component" value="Chromosome 5"/>
</dbReference>
<dbReference type="InterPro" id="IPR036849">
    <property type="entry name" value="Enolase-like_C_sf"/>
</dbReference>
<comment type="pathway">
    <text evidence="1">Carbohydrate degradation; glycolysis; pyruvate from D-glyceraldehyde 3-phosphate: step 4/5.</text>
</comment>
<evidence type="ECO:0000256" key="3">
    <source>
        <dbReference type="ARBA" id="ARBA00012058"/>
    </source>
</evidence>
<comment type="similarity">
    <text evidence="2">Belongs to the enolase family.</text>
</comment>
<evidence type="ECO:0000313" key="7">
    <source>
        <dbReference type="EMBL" id="KAF5805753.1"/>
    </source>
</evidence>
<dbReference type="GO" id="GO:0000287">
    <property type="term" value="F:magnesium ion binding"/>
    <property type="evidence" value="ECO:0007669"/>
    <property type="project" value="InterPro"/>
</dbReference>
<dbReference type="GO" id="GO:0006096">
    <property type="term" value="P:glycolytic process"/>
    <property type="evidence" value="ECO:0007669"/>
    <property type="project" value="UniProtKB-UniPathway"/>
</dbReference>
<dbReference type="Pfam" id="PF00113">
    <property type="entry name" value="Enolase_C"/>
    <property type="match status" value="1"/>
</dbReference>
<dbReference type="Gramene" id="mRNA:HanXRQr2_Chr05g0213201">
    <property type="protein sequence ID" value="mRNA:HanXRQr2_Chr05g0213201"/>
    <property type="gene ID" value="HanXRQr2_Chr05g0213201"/>
</dbReference>
<keyword evidence="4" id="KW-0324">Glycolysis</keyword>
<dbReference type="PANTHER" id="PTHR11902:SF46">
    <property type="entry name" value="ENOLASE 2"/>
    <property type="match status" value="1"/>
</dbReference>
<evidence type="ECO:0000259" key="6">
    <source>
        <dbReference type="Pfam" id="PF00113"/>
    </source>
</evidence>
<reference evidence="7 9" key="1">
    <citation type="journal article" date="2017" name="Nature">
        <title>The sunflower genome provides insights into oil metabolism, flowering and Asterid evolution.</title>
        <authorList>
            <person name="Badouin H."/>
            <person name="Gouzy J."/>
            <person name="Grassa C.J."/>
            <person name="Murat F."/>
            <person name="Staton S.E."/>
            <person name="Cottret L."/>
            <person name="Lelandais-Briere C."/>
            <person name="Owens G.L."/>
            <person name="Carrere S."/>
            <person name="Mayjonade B."/>
            <person name="Legrand L."/>
            <person name="Gill N."/>
            <person name="Kane N.C."/>
            <person name="Bowers J.E."/>
            <person name="Hubner S."/>
            <person name="Bellec A."/>
            <person name="Berard A."/>
            <person name="Berges H."/>
            <person name="Blanchet N."/>
            <person name="Boniface M.C."/>
            <person name="Brunel D."/>
            <person name="Catrice O."/>
            <person name="Chaidir N."/>
            <person name="Claudel C."/>
            <person name="Donnadieu C."/>
            <person name="Faraut T."/>
            <person name="Fievet G."/>
            <person name="Helmstetter N."/>
            <person name="King M."/>
            <person name="Knapp S.J."/>
            <person name="Lai Z."/>
            <person name="Le Paslier M.C."/>
            <person name="Lippi Y."/>
            <person name="Lorenzon L."/>
            <person name="Mandel J.R."/>
            <person name="Marage G."/>
            <person name="Marchand G."/>
            <person name="Marquand E."/>
            <person name="Bret-Mestries E."/>
            <person name="Morien E."/>
            <person name="Nambeesan S."/>
            <person name="Nguyen T."/>
            <person name="Pegot-Espagnet P."/>
            <person name="Pouilly N."/>
            <person name="Raftis F."/>
            <person name="Sallet E."/>
            <person name="Schiex T."/>
            <person name="Thomas J."/>
            <person name="Vandecasteele C."/>
            <person name="Vares D."/>
            <person name="Vear F."/>
            <person name="Vautrin S."/>
            <person name="Crespi M."/>
            <person name="Mangin B."/>
            <person name="Burke J.M."/>
            <person name="Salse J."/>
            <person name="Munos S."/>
            <person name="Vincourt P."/>
            <person name="Rieseberg L.H."/>
            <person name="Langlade N.B."/>
        </authorList>
    </citation>
    <scope>NUCLEOTIDE SEQUENCE [LARGE SCALE GENOMIC DNA]</scope>
    <source>
        <strain evidence="9">cv. SF193</strain>
        <tissue evidence="7">Leaves</tissue>
    </source>
</reference>
<dbReference type="GO" id="GO:0004634">
    <property type="term" value="F:phosphopyruvate hydratase activity"/>
    <property type="evidence" value="ECO:0007669"/>
    <property type="project" value="UniProtKB-EC"/>
</dbReference>
<reference evidence="8" key="2">
    <citation type="submission" date="2017-02" db="EMBL/GenBank/DDBJ databases">
        <title>Sunflower complete genome.</title>
        <authorList>
            <person name="Langlade N."/>
            <person name="Munos S."/>
        </authorList>
    </citation>
    <scope>NUCLEOTIDE SEQUENCE [LARGE SCALE GENOMIC DNA]</scope>
    <source>
        <tissue evidence="8">Leaves</tissue>
    </source>
</reference>
<evidence type="ECO:0000256" key="1">
    <source>
        <dbReference type="ARBA" id="ARBA00005031"/>
    </source>
</evidence>
<keyword evidence="5 7" id="KW-0456">Lyase</keyword>
<evidence type="ECO:0000313" key="9">
    <source>
        <dbReference type="Proteomes" id="UP000215914"/>
    </source>
</evidence>
<dbReference type="GO" id="GO:0000015">
    <property type="term" value="C:phosphopyruvate hydratase complex"/>
    <property type="evidence" value="ECO:0007669"/>
    <property type="project" value="InterPro"/>
</dbReference>
<dbReference type="PANTHER" id="PTHR11902">
    <property type="entry name" value="ENOLASE"/>
    <property type="match status" value="1"/>
</dbReference>
<gene>
    <name evidence="8" type="ORF">HannXRQ_Chr05g0144751</name>
    <name evidence="7" type="ORF">HanXRQr2_Chr05g0213201</name>
</gene>
<dbReference type="SUPFAM" id="SSF51604">
    <property type="entry name" value="Enolase C-terminal domain-like"/>
    <property type="match status" value="1"/>
</dbReference>
<sequence length="103" mass="11993">MHEFMILPTRASTFMEAMKIGVEVYHNFCLLLRRNMVRMQPTLAMKVVSSLIFRKTKRASSCSSQPLLKLVTQERSHVGNKLAMQEFMILPTILLVLRLLWKL</sequence>
<protein>
    <recommendedName>
        <fullName evidence="3">phosphopyruvate hydratase</fullName>
        <ecNumber evidence="3">4.2.1.11</ecNumber>
    </recommendedName>
</protein>
<dbReference type="EMBL" id="MNCJ02000320">
    <property type="protein sequence ID" value="KAF5805753.1"/>
    <property type="molecule type" value="Genomic_DNA"/>
</dbReference>
<dbReference type="UniPathway" id="UPA00109">
    <property type="reaction ID" value="UER00187"/>
</dbReference>
<evidence type="ECO:0000256" key="5">
    <source>
        <dbReference type="ARBA" id="ARBA00023239"/>
    </source>
</evidence>
<proteinExistence type="inferred from homology"/>
<dbReference type="Gene3D" id="3.20.20.120">
    <property type="entry name" value="Enolase-like C-terminal domain"/>
    <property type="match status" value="1"/>
</dbReference>
<dbReference type="EC" id="4.2.1.11" evidence="3"/>
<accession>A0A251UP49</accession>
<name>A0A251UP49_HELAN</name>
<dbReference type="EMBL" id="CM007894">
    <property type="protein sequence ID" value="OTG25170.1"/>
    <property type="molecule type" value="Genomic_DNA"/>
</dbReference>
<reference evidence="7" key="3">
    <citation type="submission" date="2020-06" db="EMBL/GenBank/DDBJ databases">
        <title>Helianthus annuus Genome sequencing and assembly Release 2.</title>
        <authorList>
            <person name="Gouzy J."/>
            <person name="Langlade N."/>
            <person name="Munos S."/>
        </authorList>
    </citation>
    <scope>NUCLEOTIDE SEQUENCE</scope>
    <source>
        <tissue evidence="7">Leaves</tissue>
    </source>
</reference>
<evidence type="ECO:0000313" key="8">
    <source>
        <dbReference type="EMBL" id="OTG25170.1"/>
    </source>
</evidence>
<feature type="domain" description="Enolase C-terminal TIM barrel" evidence="6">
    <location>
        <begin position="1"/>
        <end position="36"/>
    </location>
</feature>
<dbReference type="InterPro" id="IPR020810">
    <property type="entry name" value="Enolase_C"/>
</dbReference>
<organism evidence="8 9">
    <name type="scientific">Helianthus annuus</name>
    <name type="common">Common sunflower</name>
    <dbReference type="NCBI Taxonomy" id="4232"/>
    <lineage>
        <taxon>Eukaryota</taxon>
        <taxon>Viridiplantae</taxon>
        <taxon>Streptophyta</taxon>
        <taxon>Embryophyta</taxon>
        <taxon>Tracheophyta</taxon>
        <taxon>Spermatophyta</taxon>
        <taxon>Magnoliopsida</taxon>
        <taxon>eudicotyledons</taxon>
        <taxon>Gunneridae</taxon>
        <taxon>Pentapetalae</taxon>
        <taxon>asterids</taxon>
        <taxon>campanulids</taxon>
        <taxon>Asterales</taxon>
        <taxon>Asteraceae</taxon>
        <taxon>Asteroideae</taxon>
        <taxon>Heliantheae alliance</taxon>
        <taxon>Heliantheae</taxon>
        <taxon>Helianthus</taxon>
    </lineage>
</organism>
<keyword evidence="9" id="KW-1185">Reference proteome</keyword>
<dbReference type="InterPro" id="IPR000941">
    <property type="entry name" value="Enolase"/>
</dbReference>
<dbReference type="InParanoid" id="A0A251UP49"/>
<dbReference type="AlphaFoldDB" id="A0A251UP49"/>
<evidence type="ECO:0000256" key="4">
    <source>
        <dbReference type="ARBA" id="ARBA00023152"/>
    </source>
</evidence>